<dbReference type="GO" id="GO:0005886">
    <property type="term" value="C:plasma membrane"/>
    <property type="evidence" value="ECO:0007669"/>
    <property type="project" value="UniProtKB-SubCell"/>
</dbReference>
<keyword evidence="3 6" id="KW-0812">Transmembrane</keyword>
<dbReference type="Proteomes" id="UP000242656">
    <property type="component" value="Unassembled WGS sequence"/>
</dbReference>
<dbReference type="PANTHER" id="PTHR30250:SF11">
    <property type="entry name" value="O-ANTIGEN TRANSPORTER-RELATED"/>
    <property type="match status" value="1"/>
</dbReference>
<protein>
    <submittedName>
        <fullName evidence="7">Uncharacterized protein</fullName>
    </submittedName>
</protein>
<reference evidence="7 8" key="1">
    <citation type="submission" date="2017-09" db="EMBL/GenBank/DDBJ databases">
        <title>Large-scale bioinformatics analysis of Bacillus genomes uncovers conserved roles of natural products in bacterial physiology.</title>
        <authorList>
            <consortium name="Agbiome Team Llc"/>
            <person name="Bleich R.M."/>
            <person name="Grubbs K.J."/>
            <person name="Santa Maria K.C."/>
            <person name="Allen S.E."/>
            <person name="Farag S."/>
            <person name="Shank E.A."/>
            <person name="Bowers A."/>
        </authorList>
    </citation>
    <scope>NUCLEOTIDE SEQUENCE [LARGE SCALE GENOMIC DNA]</scope>
    <source>
        <strain evidence="7 8">AFS083043</strain>
    </source>
</reference>
<feature type="transmembrane region" description="Helical" evidence="6">
    <location>
        <begin position="315"/>
        <end position="336"/>
    </location>
</feature>
<keyword evidence="4 6" id="KW-1133">Transmembrane helix</keyword>
<accession>A0A2B0N0P8</accession>
<comment type="caution">
    <text evidence="7">The sequence shown here is derived from an EMBL/GenBank/DDBJ whole genome shotgun (WGS) entry which is preliminary data.</text>
</comment>
<dbReference type="AlphaFoldDB" id="A0A2B0N0P8"/>
<evidence type="ECO:0000256" key="3">
    <source>
        <dbReference type="ARBA" id="ARBA00022692"/>
    </source>
</evidence>
<organism evidence="7 8">
    <name type="scientific">Bacillus cereus</name>
    <dbReference type="NCBI Taxonomy" id="1396"/>
    <lineage>
        <taxon>Bacteria</taxon>
        <taxon>Bacillati</taxon>
        <taxon>Bacillota</taxon>
        <taxon>Bacilli</taxon>
        <taxon>Bacillales</taxon>
        <taxon>Bacillaceae</taxon>
        <taxon>Bacillus</taxon>
        <taxon>Bacillus cereus group</taxon>
    </lineage>
</organism>
<feature type="transmembrane region" description="Helical" evidence="6">
    <location>
        <begin position="141"/>
        <end position="158"/>
    </location>
</feature>
<dbReference type="CDD" id="cd13128">
    <property type="entry name" value="MATE_Wzx_like"/>
    <property type="match status" value="1"/>
</dbReference>
<feature type="transmembrane region" description="Helical" evidence="6">
    <location>
        <begin position="21"/>
        <end position="42"/>
    </location>
</feature>
<keyword evidence="2" id="KW-1003">Cell membrane</keyword>
<dbReference type="InterPro" id="IPR002797">
    <property type="entry name" value="Polysacc_synth"/>
</dbReference>
<gene>
    <name evidence="7" type="ORF">COI93_01560</name>
</gene>
<feature type="transmembrane region" description="Helical" evidence="6">
    <location>
        <begin position="62"/>
        <end position="84"/>
    </location>
</feature>
<sequence>MKHVSDVMIKMRVDIFAFWKKVIAVGFFHLLSANLFIQLAGFSGQIFLTRWLTVEEIGRLKVLQSFTAIFVLLATMGMNTAILQKCAEQATVELKNLYLLTGIKISLYCSVLVTIVVFILADIQFISNNPLINQAMKTYCLIVPSMVINGVLVVYWQALKKVKLLSKVQISSRLIVLIIGMISAFFFHFQGYIISLVLTNFVTVLLCLYIVRNDLKDFFRVKMEWIYMKGFLKLGMFACLTNLLGQLLSTINIIMVSYMTTAKSELGYYSVAQLIVSALMMIPQSFNGIMIPYISEKSKDIKSVESILKKYRKRMFLLMTAITLIVSCIIPIVLPFVFGEVYRASINYFYFLLAGLYFWSLYSPKGITMMSIGKVEGNFYTGIVAVIVNVVLNYIFIKEYGVLGAAIASSTTYFVTIFVNHFFYRMIIRKAVRSMKYE</sequence>
<feature type="transmembrane region" description="Helical" evidence="6">
    <location>
        <begin position="271"/>
        <end position="294"/>
    </location>
</feature>
<feature type="transmembrane region" description="Helical" evidence="6">
    <location>
        <begin position="96"/>
        <end position="121"/>
    </location>
</feature>
<evidence type="ECO:0000256" key="5">
    <source>
        <dbReference type="ARBA" id="ARBA00023136"/>
    </source>
</evidence>
<feature type="transmembrane region" description="Helical" evidence="6">
    <location>
        <begin position="403"/>
        <end position="424"/>
    </location>
</feature>
<evidence type="ECO:0000256" key="6">
    <source>
        <dbReference type="SAM" id="Phobius"/>
    </source>
</evidence>
<evidence type="ECO:0000256" key="1">
    <source>
        <dbReference type="ARBA" id="ARBA00004651"/>
    </source>
</evidence>
<feature type="transmembrane region" description="Helical" evidence="6">
    <location>
        <begin position="231"/>
        <end position="259"/>
    </location>
</feature>
<dbReference type="PANTHER" id="PTHR30250">
    <property type="entry name" value="PST FAMILY PREDICTED COLANIC ACID TRANSPORTER"/>
    <property type="match status" value="1"/>
</dbReference>
<keyword evidence="5 6" id="KW-0472">Membrane</keyword>
<dbReference type="InterPro" id="IPR050833">
    <property type="entry name" value="Poly_Biosynth_Transport"/>
</dbReference>
<proteinExistence type="predicted"/>
<dbReference type="EMBL" id="NUWN01000006">
    <property type="protein sequence ID" value="PFK47350.1"/>
    <property type="molecule type" value="Genomic_DNA"/>
</dbReference>
<evidence type="ECO:0000313" key="7">
    <source>
        <dbReference type="EMBL" id="PFK47350.1"/>
    </source>
</evidence>
<evidence type="ECO:0000256" key="4">
    <source>
        <dbReference type="ARBA" id="ARBA00022989"/>
    </source>
</evidence>
<feature type="transmembrane region" description="Helical" evidence="6">
    <location>
        <begin position="170"/>
        <end position="187"/>
    </location>
</feature>
<comment type="subcellular location">
    <subcellularLocation>
        <location evidence="1">Cell membrane</location>
        <topology evidence="1">Multi-pass membrane protein</topology>
    </subcellularLocation>
</comment>
<evidence type="ECO:0000313" key="8">
    <source>
        <dbReference type="Proteomes" id="UP000242656"/>
    </source>
</evidence>
<feature type="transmembrane region" description="Helical" evidence="6">
    <location>
        <begin position="379"/>
        <end position="397"/>
    </location>
</feature>
<feature type="transmembrane region" description="Helical" evidence="6">
    <location>
        <begin position="348"/>
        <end position="367"/>
    </location>
</feature>
<dbReference type="Pfam" id="PF01943">
    <property type="entry name" value="Polysacc_synt"/>
    <property type="match status" value="1"/>
</dbReference>
<feature type="transmembrane region" description="Helical" evidence="6">
    <location>
        <begin position="193"/>
        <end position="211"/>
    </location>
</feature>
<dbReference type="RefSeq" id="WP_098489374.1">
    <property type="nucleotide sequence ID" value="NZ_NUWN01000006.1"/>
</dbReference>
<name>A0A2B0N0P8_BACCE</name>
<evidence type="ECO:0000256" key="2">
    <source>
        <dbReference type="ARBA" id="ARBA00022475"/>
    </source>
</evidence>